<reference evidence="4 5" key="1">
    <citation type="submission" date="2019-01" db="EMBL/GenBank/DDBJ databases">
        <title>Vagococcus silagei sp. nov. isolated from brewer's grain.</title>
        <authorList>
            <person name="Guu J.-R."/>
        </authorList>
    </citation>
    <scope>NUCLEOTIDE SEQUENCE [LARGE SCALE GENOMIC DNA]</scope>
    <source>
        <strain evidence="4 5">2B-2</strain>
    </source>
</reference>
<evidence type="ECO:0000313" key="5">
    <source>
        <dbReference type="Proteomes" id="UP000310506"/>
    </source>
</evidence>
<dbReference type="PANTHER" id="PTHR45663">
    <property type="entry name" value="GEO12009P1"/>
    <property type="match status" value="1"/>
</dbReference>
<dbReference type="PANTHER" id="PTHR45663:SF11">
    <property type="entry name" value="GEO12009P1"/>
    <property type="match status" value="1"/>
</dbReference>
<dbReference type="SUPFAM" id="SSF52833">
    <property type="entry name" value="Thioredoxin-like"/>
    <property type="match status" value="1"/>
</dbReference>
<comment type="caution">
    <text evidence="4">The sequence shown here is derived from an EMBL/GenBank/DDBJ whole genome shotgun (WGS) entry which is preliminary data.</text>
</comment>
<dbReference type="AlphaFoldDB" id="A0A4S3B310"/>
<evidence type="ECO:0000313" key="4">
    <source>
        <dbReference type="EMBL" id="THB61524.1"/>
    </source>
</evidence>
<protein>
    <submittedName>
        <fullName evidence="4">Thioredoxin</fullName>
    </submittedName>
</protein>
<keyword evidence="2" id="KW-0676">Redox-active center</keyword>
<proteinExistence type="inferred from homology"/>
<feature type="domain" description="Thioredoxin" evidence="3">
    <location>
        <begin position="9"/>
        <end position="101"/>
    </location>
</feature>
<dbReference type="EMBL" id="SDGV01000011">
    <property type="protein sequence ID" value="THB61524.1"/>
    <property type="molecule type" value="Genomic_DNA"/>
</dbReference>
<dbReference type="Pfam" id="PF00085">
    <property type="entry name" value="Thioredoxin"/>
    <property type="match status" value="1"/>
</dbReference>
<dbReference type="GO" id="GO:0005737">
    <property type="term" value="C:cytoplasm"/>
    <property type="evidence" value="ECO:0007669"/>
    <property type="project" value="TreeGrafter"/>
</dbReference>
<sequence>MFQKISDIQSLEEKIKQNKLVFVYFGQPGCSVCHSLKPQIEKKLSTYQNDVLFLEVNTLEIPEVAGAFQIMTVPVTLLFVEGQEYMRKARIIPLNDLEQSVAKIVTGVLHTEN</sequence>
<dbReference type="InterPro" id="IPR036249">
    <property type="entry name" value="Thioredoxin-like_sf"/>
</dbReference>
<comment type="similarity">
    <text evidence="1">Belongs to the thioredoxin family.</text>
</comment>
<dbReference type="OrthoDB" id="411356at2"/>
<dbReference type="CDD" id="cd02947">
    <property type="entry name" value="TRX_family"/>
    <property type="match status" value="1"/>
</dbReference>
<organism evidence="4 5">
    <name type="scientific">Vagococcus silagei</name>
    <dbReference type="NCBI Taxonomy" id="2508885"/>
    <lineage>
        <taxon>Bacteria</taxon>
        <taxon>Bacillati</taxon>
        <taxon>Bacillota</taxon>
        <taxon>Bacilli</taxon>
        <taxon>Lactobacillales</taxon>
        <taxon>Enterococcaceae</taxon>
        <taxon>Vagococcus</taxon>
    </lineage>
</organism>
<evidence type="ECO:0000256" key="2">
    <source>
        <dbReference type="ARBA" id="ARBA00023284"/>
    </source>
</evidence>
<evidence type="ECO:0000259" key="3">
    <source>
        <dbReference type="Pfam" id="PF00085"/>
    </source>
</evidence>
<accession>A0A4S3B310</accession>
<dbReference type="Gene3D" id="3.40.30.10">
    <property type="entry name" value="Glutaredoxin"/>
    <property type="match status" value="1"/>
</dbReference>
<keyword evidence="5" id="KW-1185">Reference proteome</keyword>
<evidence type="ECO:0000256" key="1">
    <source>
        <dbReference type="ARBA" id="ARBA00008987"/>
    </source>
</evidence>
<dbReference type="RefSeq" id="WP_136136536.1">
    <property type="nucleotide sequence ID" value="NZ_SDGV01000011.1"/>
</dbReference>
<dbReference type="Proteomes" id="UP000310506">
    <property type="component" value="Unassembled WGS sequence"/>
</dbReference>
<dbReference type="InterPro" id="IPR013766">
    <property type="entry name" value="Thioredoxin_domain"/>
</dbReference>
<name>A0A4S3B310_9ENTE</name>
<gene>
    <name evidence="4" type="ORF">ESZ54_04715</name>
</gene>
<dbReference type="GO" id="GO:0015035">
    <property type="term" value="F:protein-disulfide reductase activity"/>
    <property type="evidence" value="ECO:0007669"/>
    <property type="project" value="TreeGrafter"/>
</dbReference>